<protein>
    <submittedName>
        <fullName evidence="5">Uncharacterized protein</fullName>
    </submittedName>
</protein>
<dbReference type="GO" id="GO:0007186">
    <property type="term" value="P:G protein-coupled receptor signaling pathway"/>
    <property type="evidence" value="ECO:0007669"/>
    <property type="project" value="TreeGrafter"/>
</dbReference>
<keyword evidence="2" id="KW-0344">Guanine-nucleotide releasing factor</keyword>
<feature type="region of interest" description="Disordered" evidence="4">
    <location>
        <begin position="537"/>
        <end position="564"/>
    </location>
</feature>
<comment type="caution">
    <text evidence="5">The sequence shown here is derived from an EMBL/GenBank/DDBJ whole genome shotgun (WGS) entry which is preliminary data.</text>
</comment>
<dbReference type="GO" id="GO:0005085">
    <property type="term" value="F:guanyl-nucleotide exchange factor activity"/>
    <property type="evidence" value="ECO:0007669"/>
    <property type="project" value="UniProtKB-KW"/>
</dbReference>
<dbReference type="OrthoDB" id="5585685at2759"/>
<dbReference type="AlphaFoldDB" id="A0A4S4L8R4"/>
<evidence type="ECO:0000256" key="4">
    <source>
        <dbReference type="SAM" id="MobiDB-lite"/>
    </source>
</evidence>
<feature type="compositionally biased region" description="Basic and acidic residues" evidence="4">
    <location>
        <begin position="537"/>
        <end position="558"/>
    </location>
</feature>
<evidence type="ECO:0000256" key="2">
    <source>
        <dbReference type="ARBA" id="ARBA00022658"/>
    </source>
</evidence>
<accession>A0A4S4L8R4</accession>
<keyword evidence="3" id="KW-0143">Chaperone</keyword>
<dbReference type="EMBL" id="SGPK01000116">
    <property type="protein sequence ID" value="THH08026.1"/>
    <property type="molecule type" value="Genomic_DNA"/>
</dbReference>
<dbReference type="PANTHER" id="PTHR12425">
    <property type="entry name" value="SYNEMBRYN"/>
    <property type="match status" value="1"/>
</dbReference>
<gene>
    <name evidence="5" type="ORF">EW145_g2980</name>
</gene>
<dbReference type="Proteomes" id="UP000308199">
    <property type="component" value="Unassembled WGS sequence"/>
</dbReference>
<keyword evidence="6" id="KW-1185">Reference proteome</keyword>
<proteinExistence type="inferred from homology"/>
<reference evidence="5 6" key="1">
    <citation type="submission" date="2019-02" db="EMBL/GenBank/DDBJ databases">
        <title>Genome sequencing of the rare red list fungi Phellinidium pouzarii.</title>
        <authorList>
            <person name="Buettner E."/>
            <person name="Kellner H."/>
        </authorList>
    </citation>
    <scope>NUCLEOTIDE SEQUENCE [LARGE SCALE GENOMIC DNA]</scope>
    <source>
        <strain evidence="5 6">DSM 108285</strain>
    </source>
</reference>
<sequence>MDLLNSYESLSSESSRYDIDAILQSIIKGPPSALTPAGRDKLVYLLLQDIKDSIQCQNGKGRLTTKGEDWSGVIGVEDFGESGGDFGNNIKAKQHLRGKDIEAADDALRCAANAILLVERGRASWVEIKGAAHCVDLLGRTTSTSCIFLCCRILFLCTASPTSVLHRSLLEPMPSLPDRQSGRTNHQDIISIMAKQLDFLLVSILQGLVMSKEALTDLLKFTFNILCHWPRIAVDAETLQSCGNEKEPDANGRTAKDMSVLGERWTRRLDGLLPSLRRVFIGLPPSSPSPLTAPLTHVLHSLLPIPLDETLRPIWFPEFYDLASSGSSTPRAKNTLPNTQAAQAPVILKGAASNSGKEKDGEFRGTLDRALSILTPRLSLSRSSSPVSLLPSKDVTVPEVLQHSLELLDSSLMHYLPGHVDPDDASVRQICILEDVQLDHILTPLVMLVTKFSQLLSNQIGYGNAAGFLFNRGILSSPPPATLAGNTDTANLSVNPITGMIYREQPSEPEMTDEEKEREAEKLFVLFERLEKSGGMENPIKKALHEGKLEKYSERIDPNESDDR</sequence>
<dbReference type="Pfam" id="PF10165">
    <property type="entry name" value="Ric8"/>
    <property type="match status" value="2"/>
</dbReference>
<evidence type="ECO:0000256" key="1">
    <source>
        <dbReference type="ARBA" id="ARBA00009049"/>
    </source>
</evidence>
<comment type="similarity">
    <text evidence="1">Belongs to the synembryn family.</text>
</comment>
<dbReference type="GO" id="GO:0005737">
    <property type="term" value="C:cytoplasm"/>
    <property type="evidence" value="ECO:0007669"/>
    <property type="project" value="TreeGrafter"/>
</dbReference>
<evidence type="ECO:0000256" key="3">
    <source>
        <dbReference type="ARBA" id="ARBA00023186"/>
    </source>
</evidence>
<dbReference type="PANTHER" id="PTHR12425:SF5">
    <property type="entry name" value="SYNEMBRYN"/>
    <property type="match status" value="1"/>
</dbReference>
<name>A0A4S4L8R4_9AGAM</name>
<evidence type="ECO:0000313" key="6">
    <source>
        <dbReference type="Proteomes" id="UP000308199"/>
    </source>
</evidence>
<organism evidence="5 6">
    <name type="scientific">Phellinidium pouzarii</name>
    <dbReference type="NCBI Taxonomy" id="167371"/>
    <lineage>
        <taxon>Eukaryota</taxon>
        <taxon>Fungi</taxon>
        <taxon>Dikarya</taxon>
        <taxon>Basidiomycota</taxon>
        <taxon>Agaricomycotina</taxon>
        <taxon>Agaricomycetes</taxon>
        <taxon>Hymenochaetales</taxon>
        <taxon>Hymenochaetaceae</taxon>
        <taxon>Phellinidium</taxon>
    </lineage>
</organism>
<dbReference type="GO" id="GO:0001965">
    <property type="term" value="F:G-protein alpha-subunit binding"/>
    <property type="evidence" value="ECO:0007669"/>
    <property type="project" value="TreeGrafter"/>
</dbReference>
<dbReference type="InterPro" id="IPR019318">
    <property type="entry name" value="Gua_nucleotide_exch_fac_Ric8"/>
</dbReference>
<evidence type="ECO:0000313" key="5">
    <source>
        <dbReference type="EMBL" id="THH08026.1"/>
    </source>
</evidence>